<dbReference type="AlphaFoldDB" id="A0A5B7ESZ9"/>
<protein>
    <submittedName>
        <fullName evidence="1">Uncharacterized protein</fullName>
    </submittedName>
</protein>
<sequence length="158" mass="17326">MMRTTLLWLVGEPAMTIFGRAMGDAARHWIIGKSDWESETFDGRCSATKPAAVGSCQLDSGQEDGFQVSLTSDQRLWAPVVERVVPGLMYTFTPTRGQGLQRCTTNHVDTPHCLGEHVEVVRVSICLITYRRSSHRGSFVQGGGVVSTPALRSDLCLN</sequence>
<reference evidence="1 2" key="1">
    <citation type="submission" date="2019-05" db="EMBL/GenBank/DDBJ databases">
        <title>Another draft genome of Portunus trituberculatus and its Hox gene families provides insights of decapod evolution.</title>
        <authorList>
            <person name="Jeong J.-H."/>
            <person name="Song I."/>
            <person name="Kim S."/>
            <person name="Choi T."/>
            <person name="Kim D."/>
            <person name="Ryu S."/>
            <person name="Kim W."/>
        </authorList>
    </citation>
    <scope>NUCLEOTIDE SEQUENCE [LARGE SCALE GENOMIC DNA]</scope>
    <source>
        <tissue evidence="1">Muscle</tissue>
    </source>
</reference>
<dbReference type="EMBL" id="VSRR010003451">
    <property type="protein sequence ID" value="MPC36209.1"/>
    <property type="molecule type" value="Genomic_DNA"/>
</dbReference>
<evidence type="ECO:0000313" key="1">
    <source>
        <dbReference type="EMBL" id="MPC36209.1"/>
    </source>
</evidence>
<keyword evidence="2" id="KW-1185">Reference proteome</keyword>
<dbReference type="Proteomes" id="UP000324222">
    <property type="component" value="Unassembled WGS sequence"/>
</dbReference>
<gene>
    <name evidence="1" type="ORF">E2C01_029658</name>
</gene>
<name>A0A5B7ESZ9_PORTR</name>
<evidence type="ECO:0000313" key="2">
    <source>
        <dbReference type="Proteomes" id="UP000324222"/>
    </source>
</evidence>
<accession>A0A5B7ESZ9</accession>
<organism evidence="1 2">
    <name type="scientific">Portunus trituberculatus</name>
    <name type="common">Swimming crab</name>
    <name type="synonym">Neptunus trituberculatus</name>
    <dbReference type="NCBI Taxonomy" id="210409"/>
    <lineage>
        <taxon>Eukaryota</taxon>
        <taxon>Metazoa</taxon>
        <taxon>Ecdysozoa</taxon>
        <taxon>Arthropoda</taxon>
        <taxon>Crustacea</taxon>
        <taxon>Multicrustacea</taxon>
        <taxon>Malacostraca</taxon>
        <taxon>Eumalacostraca</taxon>
        <taxon>Eucarida</taxon>
        <taxon>Decapoda</taxon>
        <taxon>Pleocyemata</taxon>
        <taxon>Brachyura</taxon>
        <taxon>Eubrachyura</taxon>
        <taxon>Portunoidea</taxon>
        <taxon>Portunidae</taxon>
        <taxon>Portuninae</taxon>
        <taxon>Portunus</taxon>
    </lineage>
</organism>
<comment type="caution">
    <text evidence="1">The sequence shown here is derived from an EMBL/GenBank/DDBJ whole genome shotgun (WGS) entry which is preliminary data.</text>
</comment>
<proteinExistence type="predicted"/>